<dbReference type="EMBL" id="CP146612">
    <property type="protein sequence ID" value="WWX24973.1"/>
    <property type="molecule type" value="Genomic_DNA"/>
</dbReference>
<keyword evidence="4" id="KW-0472">Membrane</keyword>
<dbReference type="Gene3D" id="2.40.50.140">
    <property type="entry name" value="Nucleic acid-binding proteins"/>
    <property type="match status" value="1"/>
</dbReference>
<organism evidence="5 6">
    <name type="scientific">Candidatus Dehalogenimonas loeffleri</name>
    <dbReference type="NCBI Taxonomy" id="3127115"/>
    <lineage>
        <taxon>Bacteria</taxon>
        <taxon>Bacillati</taxon>
        <taxon>Chloroflexota</taxon>
        <taxon>Dehalococcoidia</taxon>
        <taxon>Dehalococcoidales</taxon>
        <taxon>Dehalococcoidaceae</taxon>
        <taxon>Dehalogenimonas</taxon>
    </lineage>
</organism>
<accession>A0ABZ2J3T8</accession>
<dbReference type="SUPFAM" id="SSF82093">
    <property type="entry name" value="Heme chaperone CcmE"/>
    <property type="match status" value="1"/>
</dbReference>
<sequence length="133" mass="14238">MGKKKFVIGGLILFLAIGSLGWVGFMNSATYYYEVNDFLERQELLGDQSVRVNGTVVSGSVETANGGLGITFTIRDVTLSSATIPVVYHGAVPDTFQPDTDVVVEGKFSADGVFEATAIMTKCASKYEPELAE</sequence>
<keyword evidence="2" id="KW-0349">Heme</keyword>
<keyword evidence="2" id="KW-0479">Metal-binding</keyword>
<evidence type="ECO:0000256" key="3">
    <source>
        <dbReference type="ARBA" id="ARBA00022748"/>
    </source>
</evidence>
<keyword evidence="6" id="KW-1185">Reference proteome</keyword>
<dbReference type="InterPro" id="IPR036127">
    <property type="entry name" value="CcmE-like_sf"/>
</dbReference>
<protein>
    <submittedName>
        <fullName evidence="5">Cytochrome c maturation protein CcmE</fullName>
    </submittedName>
</protein>
<keyword evidence="2" id="KW-0408">Iron</keyword>
<proteinExistence type="predicted"/>
<dbReference type="InterPro" id="IPR012340">
    <property type="entry name" value="NA-bd_OB-fold"/>
</dbReference>
<evidence type="ECO:0000313" key="6">
    <source>
        <dbReference type="Proteomes" id="UP001375370"/>
    </source>
</evidence>
<evidence type="ECO:0000256" key="4">
    <source>
        <dbReference type="ARBA" id="ARBA00023136"/>
    </source>
</evidence>
<keyword evidence="3" id="KW-0201">Cytochrome c-type biogenesis</keyword>
<evidence type="ECO:0000256" key="1">
    <source>
        <dbReference type="ARBA" id="ARBA00004370"/>
    </source>
</evidence>
<dbReference type="Proteomes" id="UP001375370">
    <property type="component" value="Chromosome"/>
</dbReference>
<name>A0ABZ2J3T8_9CHLR</name>
<evidence type="ECO:0000313" key="5">
    <source>
        <dbReference type="EMBL" id="WWX24973.1"/>
    </source>
</evidence>
<gene>
    <name evidence="5" type="ORF">V8247_06855</name>
</gene>
<dbReference type="RefSeq" id="WP_338737106.1">
    <property type="nucleotide sequence ID" value="NZ_CP146612.1"/>
</dbReference>
<dbReference type="Pfam" id="PF03100">
    <property type="entry name" value="CcmE"/>
    <property type="match status" value="1"/>
</dbReference>
<comment type="subcellular location">
    <subcellularLocation>
        <location evidence="1">Membrane</location>
    </subcellularLocation>
</comment>
<evidence type="ECO:0000256" key="2">
    <source>
        <dbReference type="ARBA" id="ARBA00022617"/>
    </source>
</evidence>
<reference evidence="5 6" key="1">
    <citation type="submission" date="2024-03" db="EMBL/GenBank/DDBJ databases">
        <title>A Dehalogenimonas Isolated from Estuarine Sediments Dihaloeliminates Chlorinated Alkanes.</title>
        <authorList>
            <person name="Yang Y."/>
            <person name="Wang H."/>
        </authorList>
    </citation>
    <scope>NUCLEOTIDE SEQUENCE [LARGE SCALE GENOMIC DNA]</scope>
    <source>
        <strain evidence="5 6">W</strain>
    </source>
</reference>
<dbReference type="InterPro" id="IPR004329">
    <property type="entry name" value="CcmE"/>
</dbReference>